<keyword evidence="1" id="KW-1185">Reference proteome</keyword>
<reference evidence="2" key="1">
    <citation type="submission" date="2025-08" db="UniProtKB">
        <authorList>
            <consortium name="RefSeq"/>
        </authorList>
    </citation>
    <scope>IDENTIFICATION</scope>
</reference>
<dbReference type="Proteomes" id="UP000694863">
    <property type="component" value="Unplaced"/>
</dbReference>
<evidence type="ECO:0000313" key="2">
    <source>
        <dbReference type="RefSeq" id="XP_045140897.1"/>
    </source>
</evidence>
<sequence length="696" mass="76935">MLNTARPEFCCLNTPTGSLWTEAGGRLKLSTVPQASHTPSATLSAALPNSDQGESPDDVALRVTQGNSSKLCQEPGLEGAQGSAQGVAWQASWQRATGEAPAASSHISVPSGPWQTTQGAPGCPPPSPCSRGIPRTMDSLGYNCFVDREKMDAAIQDLGPKELSCTELQELKQLARQGYWARSYALRAKVYQRLIRDIPCRTVTPDASVYSDIVGKIVGKHSSSSLPLPEFVDNTQVPSYCLNARGEGAVRKILLCIANQFPDISFCPALPAVVALLLHYSLDEAECFEKACRILACNEPGRKLVDQSFLAFESSCMTFGDLVNKYCQAAHKLMVAVSEDVLQVYADWQRWLFGELPLSHLARVFDVFLVEGYKVLYRVALALLRFFHKARAGQPPEPDSVRQDIRAFVRDIAKTVSPEKLLEKAFAIRLFSRKEIQLLQMANEKALKQKGITVKQKSVSLAKRQFVHLAVHADNFHSEIVSVKEMRDIWSWVPERFALCQPLLLFSSLQHGYSLTRFYFQCEGHEPTLLLIKTTQKEVCGAYLSTDWRERNKFGGKLGFFGTGECFVFRLQPEVQRYEWVVIKHPELTKAPLMPPETTPTPAVSTEPADRLSPFLSARHFNLPSKTESLFMAGGSDCLIIGGGGGQALFIDGDLNRGRTGHCDTFNNQALCSENFLVAAVEAWGFQDPDIQAHGQ</sequence>
<dbReference type="RefSeq" id="XP_045140897.1">
    <property type="nucleotide sequence ID" value="XM_045284962.1"/>
</dbReference>
<accession>A0AC55CKY7</accession>
<gene>
    <name evidence="2" type="primary">TBC1D24</name>
</gene>
<name>A0AC55CKY7_ECHTE</name>
<evidence type="ECO:0000313" key="1">
    <source>
        <dbReference type="Proteomes" id="UP000694863"/>
    </source>
</evidence>
<protein>
    <submittedName>
        <fullName evidence="2">TBC1 domain family member 24 isoform X1</fullName>
    </submittedName>
</protein>
<organism evidence="1 2">
    <name type="scientific">Echinops telfairi</name>
    <name type="common">Lesser hedgehog tenrec</name>
    <dbReference type="NCBI Taxonomy" id="9371"/>
    <lineage>
        <taxon>Eukaryota</taxon>
        <taxon>Metazoa</taxon>
        <taxon>Chordata</taxon>
        <taxon>Craniata</taxon>
        <taxon>Vertebrata</taxon>
        <taxon>Euteleostomi</taxon>
        <taxon>Mammalia</taxon>
        <taxon>Eutheria</taxon>
        <taxon>Afrotheria</taxon>
        <taxon>Tenrecidae</taxon>
        <taxon>Tenrecinae</taxon>
        <taxon>Echinops</taxon>
    </lineage>
</organism>
<proteinExistence type="predicted"/>